<dbReference type="Pfam" id="PF09954">
    <property type="entry name" value="DUF2188"/>
    <property type="match status" value="1"/>
</dbReference>
<accession>X0U514</accession>
<feature type="non-terminal residue" evidence="2">
    <location>
        <position position="49"/>
    </location>
</feature>
<proteinExistence type="predicted"/>
<comment type="caution">
    <text evidence="2">The sequence shown here is derived from an EMBL/GenBank/DDBJ whole genome shotgun (WGS) entry which is preliminary data.</text>
</comment>
<dbReference type="AlphaFoldDB" id="X0U514"/>
<sequence>MANYHVSKDKEKGLWRITREGASRVSGYEATQAEAESASKELASNSGGG</sequence>
<evidence type="ECO:0000313" key="2">
    <source>
        <dbReference type="EMBL" id="GAF83570.1"/>
    </source>
</evidence>
<gene>
    <name evidence="2" type="ORF">S01H1_04275</name>
</gene>
<dbReference type="EMBL" id="BARS01002267">
    <property type="protein sequence ID" value="GAF83570.1"/>
    <property type="molecule type" value="Genomic_DNA"/>
</dbReference>
<organism evidence="2">
    <name type="scientific">marine sediment metagenome</name>
    <dbReference type="NCBI Taxonomy" id="412755"/>
    <lineage>
        <taxon>unclassified sequences</taxon>
        <taxon>metagenomes</taxon>
        <taxon>ecological metagenomes</taxon>
    </lineage>
</organism>
<feature type="region of interest" description="Disordered" evidence="1">
    <location>
        <begin position="23"/>
        <end position="49"/>
    </location>
</feature>
<evidence type="ECO:0008006" key="3">
    <source>
        <dbReference type="Google" id="ProtNLM"/>
    </source>
</evidence>
<feature type="compositionally biased region" description="Low complexity" evidence="1">
    <location>
        <begin position="33"/>
        <end position="49"/>
    </location>
</feature>
<protein>
    <recommendedName>
        <fullName evidence="3">DUF2188 domain-containing protein</fullName>
    </recommendedName>
</protein>
<name>X0U514_9ZZZZ</name>
<dbReference type="InterPro" id="IPR018691">
    <property type="entry name" value="DUF2188"/>
</dbReference>
<evidence type="ECO:0000256" key="1">
    <source>
        <dbReference type="SAM" id="MobiDB-lite"/>
    </source>
</evidence>
<reference evidence="2" key="1">
    <citation type="journal article" date="2014" name="Front. Microbiol.">
        <title>High frequency of phylogenetically diverse reductive dehalogenase-homologous genes in deep subseafloor sedimentary metagenomes.</title>
        <authorList>
            <person name="Kawai M."/>
            <person name="Futagami T."/>
            <person name="Toyoda A."/>
            <person name="Takaki Y."/>
            <person name="Nishi S."/>
            <person name="Hori S."/>
            <person name="Arai W."/>
            <person name="Tsubouchi T."/>
            <person name="Morono Y."/>
            <person name="Uchiyama I."/>
            <person name="Ito T."/>
            <person name="Fujiyama A."/>
            <person name="Inagaki F."/>
            <person name="Takami H."/>
        </authorList>
    </citation>
    <scope>NUCLEOTIDE SEQUENCE</scope>
    <source>
        <strain evidence="2">Expedition CK06-06</strain>
    </source>
</reference>